<evidence type="ECO:0000256" key="7">
    <source>
        <dbReference type="ARBA" id="ARBA00022723"/>
    </source>
</evidence>
<dbReference type="InterPro" id="IPR029063">
    <property type="entry name" value="SAM-dependent_MTases_sf"/>
</dbReference>
<keyword evidence="4 12" id="KW-0489">Methyltransferase</keyword>
<evidence type="ECO:0000256" key="3">
    <source>
        <dbReference type="ARBA" id="ARBA00022490"/>
    </source>
</evidence>
<feature type="coiled-coil region" evidence="13">
    <location>
        <begin position="146"/>
        <end position="173"/>
    </location>
</feature>
<dbReference type="PROSITE" id="PS51678">
    <property type="entry name" value="SAM_MT_PRMT"/>
    <property type="match status" value="1"/>
</dbReference>
<keyword evidence="18" id="KW-1185">Reference proteome</keyword>
<dbReference type="InterPro" id="IPR036236">
    <property type="entry name" value="Znf_C2H2_sf"/>
</dbReference>
<keyword evidence="6 12" id="KW-0949">S-adenosyl-L-methionine</keyword>
<evidence type="ECO:0000256" key="5">
    <source>
        <dbReference type="ARBA" id="ARBA00022679"/>
    </source>
</evidence>
<evidence type="ECO:0000256" key="9">
    <source>
        <dbReference type="ARBA" id="ARBA00022833"/>
    </source>
</evidence>
<dbReference type="Pfam" id="PF22528">
    <property type="entry name" value="PRMT_C"/>
    <property type="match status" value="1"/>
</dbReference>
<protein>
    <recommendedName>
        <fullName evidence="2">type I protein arginine methyltransferase</fullName>
        <ecNumber evidence="2">2.1.1.319</ecNumber>
    </recommendedName>
</protein>
<dbReference type="CDD" id="cd02440">
    <property type="entry name" value="AdoMet_MTases"/>
    <property type="match status" value="1"/>
</dbReference>
<dbReference type="FunFam" id="3.40.50.150:FF:000003">
    <property type="entry name" value="Blast:Protein arginine N-methyltransferase 1"/>
    <property type="match status" value="1"/>
</dbReference>
<dbReference type="Gene3D" id="3.40.50.150">
    <property type="entry name" value="Vaccinia Virus protein VP39"/>
    <property type="match status" value="1"/>
</dbReference>
<keyword evidence="7" id="KW-0479">Metal-binding</keyword>
<evidence type="ECO:0000256" key="4">
    <source>
        <dbReference type="ARBA" id="ARBA00022603"/>
    </source>
</evidence>
<gene>
    <name evidence="17" type="ORF">BCR33DRAFT_764377</name>
</gene>
<feature type="domain" description="Protein arginine N-methyltransferase" evidence="16">
    <location>
        <begin position="346"/>
        <end position="500"/>
    </location>
</feature>
<dbReference type="GO" id="GO:0032259">
    <property type="term" value="P:methylation"/>
    <property type="evidence" value="ECO:0007669"/>
    <property type="project" value="UniProtKB-KW"/>
</dbReference>
<dbReference type="InterPro" id="IPR049482">
    <property type="entry name" value="ANM3-like_C2H2_Zf"/>
</dbReference>
<dbReference type="GO" id="GO:0035242">
    <property type="term" value="F:protein-arginine omega-N asymmetric methyltransferase activity"/>
    <property type="evidence" value="ECO:0007669"/>
    <property type="project" value="UniProtKB-EC"/>
</dbReference>
<keyword evidence="8" id="KW-0863">Zinc-finger</keyword>
<dbReference type="InterPro" id="IPR041698">
    <property type="entry name" value="Methyltransf_25"/>
</dbReference>
<evidence type="ECO:0000256" key="2">
    <source>
        <dbReference type="ARBA" id="ARBA00011925"/>
    </source>
</evidence>
<proteinExistence type="predicted"/>
<keyword evidence="3" id="KW-0963">Cytoplasm</keyword>
<dbReference type="PANTHER" id="PTHR11006">
    <property type="entry name" value="PROTEIN ARGININE N-METHYLTRANSFERASE"/>
    <property type="match status" value="1"/>
</dbReference>
<dbReference type="GO" id="GO:0042054">
    <property type="term" value="F:histone methyltransferase activity"/>
    <property type="evidence" value="ECO:0007669"/>
    <property type="project" value="TreeGrafter"/>
</dbReference>
<dbReference type="Proteomes" id="UP000193642">
    <property type="component" value="Unassembled WGS sequence"/>
</dbReference>
<evidence type="ECO:0000256" key="12">
    <source>
        <dbReference type="PROSITE-ProRule" id="PRU01015"/>
    </source>
</evidence>
<feature type="domain" description="Protein arginine N-methyltransferase 3-like C2H2 zinc finger" evidence="15">
    <location>
        <begin position="66"/>
        <end position="113"/>
    </location>
</feature>
<sequence>MGSEDDDKLRAQQDFEDDNDHDVDEWIEDDTSTVVCLFCAATSTSIDDTLKHLNEAHHFDLVNEGKTLGLDFYEGIRLVNYIRKQVKENASFKLSSVSENTAEWIKDDAYLIPVIENDPLLYAIDFDDDDDDEQSISAGVQKASLETDDKKKIEALERQLAELKSAFSDYKELVRKTFLEDSAVSAPLPKRDAEGKESWEMDYYFGSYAETEIHETMLKDVVRTESYRDCFYLNKDFFKDKIVLDVGCGTGILSMFAAKAGAKHVYAVDNSTIILRAKEIVKQNGLADKITFIRGEVENISLPVDKVDCIVSEWMGYFLLFEGMFDSVITARDRWLADDGIMAPSHANILLAGLEDAEWINDKYNFWNDLHEGNFLEDGQVDFANPKSIITEPVVLKELVLDTVTPPELDFVTPFTLKFTKQSRVHGLCGWFDIRFEFPGPNSTPIYFSTSAAAIPTHWKQTTFVLAEPVDVNAGDVLEGTFDCKKSKENARELDVLITYVHPITKEKKSQKFTVR</sequence>
<dbReference type="GO" id="GO:0005634">
    <property type="term" value="C:nucleus"/>
    <property type="evidence" value="ECO:0007669"/>
    <property type="project" value="TreeGrafter"/>
</dbReference>
<dbReference type="Pfam" id="PF13649">
    <property type="entry name" value="Methyltransf_25"/>
    <property type="match status" value="1"/>
</dbReference>
<dbReference type="GO" id="GO:0042254">
    <property type="term" value="P:ribosome biogenesis"/>
    <property type="evidence" value="ECO:0007669"/>
    <property type="project" value="EnsemblFungi"/>
</dbReference>
<accession>A0A1Y2CK41</accession>
<dbReference type="EC" id="2.1.1.319" evidence="2"/>
<comment type="catalytic activity">
    <reaction evidence="10">
        <text>L-arginyl-[protein] + 2 S-adenosyl-L-methionine = N(omega),N(omega)-dimethyl-L-arginyl-[protein] + 2 S-adenosyl-L-homocysteine + 2 H(+)</text>
        <dbReference type="Rhea" id="RHEA:48096"/>
        <dbReference type="Rhea" id="RHEA-COMP:10532"/>
        <dbReference type="Rhea" id="RHEA-COMP:11991"/>
        <dbReference type="ChEBI" id="CHEBI:15378"/>
        <dbReference type="ChEBI" id="CHEBI:29965"/>
        <dbReference type="ChEBI" id="CHEBI:57856"/>
        <dbReference type="ChEBI" id="CHEBI:59789"/>
        <dbReference type="ChEBI" id="CHEBI:61897"/>
        <dbReference type="EC" id="2.1.1.319"/>
    </reaction>
    <physiologicalReaction direction="left-to-right" evidence="10">
        <dbReference type="Rhea" id="RHEA:48097"/>
    </physiologicalReaction>
</comment>
<dbReference type="GO" id="GO:0043022">
    <property type="term" value="F:ribosome binding"/>
    <property type="evidence" value="ECO:0007669"/>
    <property type="project" value="EnsemblFungi"/>
</dbReference>
<dbReference type="Pfam" id="PF21137">
    <property type="entry name" value="ANM3_C2H2_Zf"/>
    <property type="match status" value="1"/>
</dbReference>
<evidence type="ECO:0000259" key="14">
    <source>
        <dbReference type="Pfam" id="PF13649"/>
    </source>
</evidence>
<dbReference type="GO" id="GO:0005829">
    <property type="term" value="C:cytosol"/>
    <property type="evidence" value="ECO:0007669"/>
    <property type="project" value="UniProtKB-SubCell"/>
</dbReference>
<evidence type="ECO:0000256" key="1">
    <source>
        <dbReference type="ARBA" id="ARBA00004514"/>
    </source>
</evidence>
<keyword evidence="9" id="KW-0862">Zinc</keyword>
<evidence type="ECO:0000259" key="16">
    <source>
        <dbReference type="Pfam" id="PF22528"/>
    </source>
</evidence>
<feature type="domain" description="Methyltransferase" evidence="14">
    <location>
        <begin position="243"/>
        <end position="336"/>
    </location>
</feature>
<comment type="subcellular location">
    <subcellularLocation>
        <location evidence="1">Cytoplasm</location>
        <location evidence="1">Cytosol</location>
    </subcellularLocation>
</comment>
<evidence type="ECO:0000256" key="13">
    <source>
        <dbReference type="SAM" id="Coils"/>
    </source>
</evidence>
<dbReference type="OrthoDB" id="7848332at2759"/>
<comment type="caution">
    <text evidence="17">The sequence shown here is derived from an EMBL/GenBank/DDBJ whole genome shotgun (WGS) entry which is preliminary data.</text>
</comment>
<keyword evidence="5 12" id="KW-0808">Transferase</keyword>
<name>A0A1Y2CK41_9FUNG</name>
<dbReference type="AlphaFoldDB" id="A0A1Y2CK41"/>
<dbReference type="InterPro" id="IPR025799">
    <property type="entry name" value="Arg_MeTrfase"/>
</dbReference>
<evidence type="ECO:0000256" key="11">
    <source>
        <dbReference type="ARBA" id="ARBA00049303"/>
    </source>
</evidence>
<evidence type="ECO:0000313" key="18">
    <source>
        <dbReference type="Proteomes" id="UP000193642"/>
    </source>
</evidence>
<dbReference type="SUPFAM" id="SSF57667">
    <property type="entry name" value="beta-beta-alpha zinc fingers"/>
    <property type="match status" value="1"/>
</dbReference>
<dbReference type="Gene3D" id="2.70.160.11">
    <property type="entry name" value="Hnrnp arginine n-methyltransferase1"/>
    <property type="match status" value="1"/>
</dbReference>
<organism evidence="17 18">
    <name type="scientific">Rhizoclosmatium globosum</name>
    <dbReference type="NCBI Taxonomy" id="329046"/>
    <lineage>
        <taxon>Eukaryota</taxon>
        <taxon>Fungi</taxon>
        <taxon>Fungi incertae sedis</taxon>
        <taxon>Chytridiomycota</taxon>
        <taxon>Chytridiomycota incertae sedis</taxon>
        <taxon>Chytridiomycetes</taxon>
        <taxon>Chytridiales</taxon>
        <taxon>Chytriomycetaceae</taxon>
        <taxon>Rhizoclosmatium</taxon>
    </lineage>
</organism>
<dbReference type="EMBL" id="MCGO01000014">
    <property type="protein sequence ID" value="ORY47346.1"/>
    <property type="molecule type" value="Genomic_DNA"/>
</dbReference>
<dbReference type="STRING" id="329046.A0A1Y2CK41"/>
<evidence type="ECO:0000256" key="8">
    <source>
        <dbReference type="ARBA" id="ARBA00022771"/>
    </source>
</evidence>
<reference evidence="17 18" key="1">
    <citation type="submission" date="2016-07" db="EMBL/GenBank/DDBJ databases">
        <title>Pervasive Adenine N6-methylation of Active Genes in Fungi.</title>
        <authorList>
            <consortium name="DOE Joint Genome Institute"/>
            <person name="Mondo S.J."/>
            <person name="Dannebaum R.O."/>
            <person name="Kuo R.C."/>
            <person name="Labutti K."/>
            <person name="Haridas S."/>
            <person name="Kuo A."/>
            <person name="Salamov A."/>
            <person name="Ahrendt S.R."/>
            <person name="Lipzen A."/>
            <person name="Sullivan W."/>
            <person name="Andreopoulos W.B."/>
            <person name="Clum A."/>
            <person name="Lindquist E."/>
            <person name="Daum C."/>
            <person name="Ramamoorthy G.K."/>
            <person name="Gryganskyi A."/>
            <person name="Culley D."/>
            <person name="Magnuson J.K."/>
            <person name="James T.Y."/>
            <person name="O'Malley M.A."/>
            <person name="Stajich J.E."/>
            <person name="Spatafora J.W."/>
            <person name="Visel A."/>
            <person name="Grigoriev I.V."/>
        </authorList>
    </citation>
    <scope>NUCLEOTIDE SEQUENCE [LARGE SCALE GENOMIC DNA]</scope>
    <source>
        <strain evidence="17 18">JEL800</strain>
    </source>
</reference>
<dbReference type="GO" id="GO:0008270">
    <property type="term" value="F:zinc ion binding"/>
    <property type="evidence" value="ECO:0007669"/>
    <property type="project" value="UniProtKB-KW"/>
</dbReference>
<dbReference type="SUPFAM" id="SSF53335">
    <property type="entry name" value="S-adenosyl-L-methionine-dependent methyltransferases"/>
    <property type="match status" value="1"/>
</dbReference>
<keyword evidence="13" id="KW-0175">Coiled coil</keyword>
<evidence type="ECO:0000256" key="6">
    <source>
        <dbReference type="ARBA" id="ARBA00022691"/>
    </source>
</evidence>
<evidence type="ECO:0000313" key="17">
    <source>
        <dbReference type="EMBL" id="ORY47346.1"/>
    </source>
</evidence>
<comment type="catalytic activity">
    <reaction evidence="11">
        <text>L-arginyl-[protein] + S-adenosyl-L-methionine = N(omega)-methyl-L-arginyl-[protein] + S-adenosyl-L-homocysteine + H(+)</text>
        <dbReference type="Rhea" id="RHEA:48100"/>
        <dbReference type="Rhea" id="RHEA-COMP:10532"/>
        <dbReference type="Rhea" id="RHEA-COMP:11990"/>
        <dbReference type="ChEBI" id="CHEBI:15378"/>
        <dbReference type="ChEBI" id="CHEBI:29965"/>
        <dbReference type="ChEBI" id="CHEBI:57856"/>
        <dbReference type="ChEBI" id="CHEBI:59789"/>
        <dbReference type="ChEBI" id="CHEBI:65280"/>
    </reaction>
    <physiologicalReaction direction="left-to-right" evidence="11">
        <dbReference type="Rhea" id="RHEA:48101"/>
    </physiologicalReaction>
</comment>
<evidence type="ECO:0000259" key="15">
    <source>
        <dbReference type="Pfam" id="PF21137"/>
    </source>
</evidence>
<dbReference type="PANTHER" id="PTHR11006:SF53">
    <property type="entry name" value="PROTEIN ARGININE N-METHYLTRANSFERASE 3"/>
    <property type="match status" value="1"/>
</dbReference>
<dbReference type="InterPro" id="IPR055135">
    <property type="entry name" value="PRMT_dom"/>
</dbReference>
<evidence type="ECO:0000256" key="10">
    <source>
        <dbReference type="ARBA" id="ARBA00047384"/>
    </source>
</evidence>